<organism evidence="2 3">
    <name type="scientific">Musa troglodytarum</name>
    <name type="common">fe'i banana</name>
    <dbReference type="NCBI Taxonomy" id="320322"/>
    <lineage>
        <taxon>Eukaryota</taxon>
        <taxon>Viridiplantae</taxon>
        <taxon>Streptophyta</taxon>
        <taxon>Embryophyta</taxon>
        <taxon>Tracheophyta</taxon>
        <taxon>Spermatophyta</taxon>
        <taxon>Magnoliopsida</taxon>
        <taxon>Liliopsida</taxon>
        <taxon>Zingiberales</taxon>
        <taxon>Musaceae</taxon>
        <taxon>Musa</taxon>
    </lineage>
</organism>
<name>A0A9E7GJL2_9LILI</name>
<gene>
    <name evidence="2" type="ORF">MUK42_31060</name>
</gene>
<sequence length="50" mass="5608">MKFPHSSRRKHSNSSRTSCPTSSCLWSHFRSCCHLLPNKTAAIVSLCVCN</sequence>
<evidence type="ECO:0000313" key="3">
    <source>
        <dbReference type="Proteomes" id="UP001055439"/>
    </source>
</evidence>
<keyword evidence="3" id="KW-1185">Reference proteome</keyword>
<reference evidence="2" key="1">
    <citation type="submission" date="2022-05" db="EMBL/GenBank/DDBJ databases">
        <title>The Musa troglodytarum L. genome provides insights into the mechanism of non-climacteric behaviour and enrichment of carotenoids.</title>
        <authorList>
            <person name="Wang J."/>
        </authorList>
    </citation>
    <scope>NUCLEOTIDE SEQUENCE</scope>
    <source>
        <tissue evidence="2">Leaf</tissue>
    </source>
</reference>
<dbReference type="EMBL" id="CP097509">
    <property type="protein sequence ID" value="URE16664.1"/>
    <property type="molecule type" value="Genomic_DNA"/>
</dbReference>
<proteinExistence type="predicted"/>
<dbReference type="Proteomes" id="UP001055439">
    <property type="component" value="Chromosome 7"/>
</dbReference>
<dbReference type="OrthoDB" id="443318at2759"/>
<protein>
    <submittedName>
        <fullName evidence="2">Uncharacterized protein</fullName>
    </submittedName>
</protein>
<accession>A0A9E7GJL2</accession>
<evidence type="ECO:0000256" key="1">
    <source>
        <dbReference type="SAM" id="MobiDB-lite"/>
    </source>
</evidence>
<feature type="region of interest" description="Disordered" evidence="1">
    <location>
        <begin position="1"/>
        <end position="22"/>
    </location>
</feature>
<dbReference type="AlphaFoldDB" id="A0A9E7GJL2"/>
<feature type="compositionally biased region" description="Basic residues" evidence="1">
    <location>
        <begin position="1"/>
        <end position="13"/>
    </location>
</feature>
<evidence type="ECO:0000313" key="2">
    <source>
        <dbReference type="EMBL" id="URE16664.1"/>
    </source>
</evidence>